<dbReference type="PANTHER" id="PTHR11977:SF51">
    <property type="entry name" value="PROTEIN FLIGHTLESS-1 HOMOLOG"/>
    <property type="match status" value="1"/>
</dbReference>
<dbReference type="InterPro" id="IPR007122">
    <property type="entry name" value="Villin/Gelsolin"/>
</dbReference>
<dbReference type="AlphaFoldDB" id="A0A183UCD1"/>
<dbReference type="InterPro" id="IPR007123">
    <property type="entry name" value="Gelsolin-like_dom"/>
</dbReference>
<feature type="domain" description="Gelsolin-like" evidence="2">
    <location>
        <begin position="37"/>
        <end position="115"/>
    </location>
</feature>
<dbReference type="GO" id="GO:0015629">
    <property type="term" value="C:actin cytoskeleton"/>
    <property type="evidence" value="ECO:0007669"/>
    <property type="project" value="TreeGrafter"/>
</dbReference>
<evidence type="ECO:0000313" key="3">
    <source>
        <dbReference type="EMBL" id="VDM37444.1"/>
    </source>
</evidence>
<dbReference type="SUPFAM" id="SSF55753">
    <property type="entry name" value="Actin depolymerizing proteins"/>
    <property type="match status" value="1"/>
</dbReference>
<dbReference type="GO" id="GO:0005546">
    <property type="term" value="F:phosphatidylinositol-4,5-bisphosphate binding"/>
    <property type="evidence" value="ECO:0007669"/>
    <property type="project" value="TreeGrafter"/>
</dbReference>
<name>A0A183UCD1_TOXCA</name>
<dbReference type="Gene3D" id="3.40.20.10">
    <property type="entry name" value="Severin"/>
    <property type="match status" value="1"/>
</dbReference>
<keyword evidence="4" id="KW-1185">Reference proteome</keyword>
<evidence type="ECO:0000313" key="4">
    <source>
        <dbReference type="Proteomes" id="UP000050794"/>
    </source>
</evidence>
<dbReference type="GO" id="GO:0051014">
    <property type="term" value="P:actin filament severing"/>
    <property type="evidence" value="ECO:0007669"/>
    <property type="project" value="TreeGrafter"/>
</dbReference>
<dbReference type="WBParaSite" id="TCNE_0000615101-mRNA-1">
    <property type="protein sequence ID" value="TCNE_0000615101-mRNA-1"/>
    <property type="gene ID" value="TCNE_0000615101"/>
</dbReference>
<dbReference type="InterPro" id="IPR029006">
    <property type="entry name" value="ADF-H/Gelsolin-like_dom_sf"/>
</dbReference>
<evidence type="ECO:0000259" key="2">
    <source>
        <dbReference type="Pfam" id="PF00626"/>
    </source>
</evidence>
<organism evidence="4 5">
    <name type="scientific">Toxocara canis</name>
    <name type="common">Canine roundworm</name>
    <dbReference type="NCBI Taxonomy" id="6265"/>
    <lineage>
        <taxon>Eukaryota</taxon>
        <taxon>Metazoa</taxon>
        <taxon>Ecdysozoa</taxon>
        <taxon>Nematoda</taxon>
        <taxon>Chromadorea</taxon>
        <taxon>Rhabditida</taxon>
        <taxon>Spirurina</taxon>
        <taxon>Ascaridomorpha</taxon>
        <taxon>Ascaridoidea</taxon>
        <taxon>Toxocaridae</taxon>
        <taxon>Toxocara</taxon>
    </lineage>
</organism>
<dbReference type="PRINTS" id="PR00597">
    <property type="entry name" value="GELSOLIN"/>
</dbReference>
<dbReference type="Proteomes" id="UP000050794">
    <property type="component" value="Unassembled WGS sequence"/>
</dbReference>
<dbReference type="SMART" id="SM00262">
    <property type="entry name" value="GEL"/>
    <property type="match status" value="1"/>
</dbReference>
<reference evidence="3 4" key="2">
    <citation type="submission" date="2018-11" db="EMBL/GenBank/DDBJ databases">
        <authorList>
            <consortium name="Pathogen Informatics"/>
        </authorList>
    </citation>
    <scope>NUCLEOTIDE SEQUENCE [LARGE SCALE GENOMIC DNA]</scope>
</reference>
<dbReference type="GO" id="GO:0051016">
    <property type="term" value="P:barbed-end actin filament capping"/>
    <property type="evidence" value="ECO:0007669"/>
    <property type="project" value="TreeGrafter"/>
</dbReference>
<protein>
    <submittedName>
        <fullName evidence="5">Macrophage-capping protein</fullName>
    </submittedName>
</protein>
<dbReference type="EMBL" id="UYWY01019446">
    <property type="protein sequence ID" value="VDM37444.1"/>
    <property type="molecule type" value="Genomic_DNA"/>
</dbReference>
<keyword evidence="1" id="KW-0677">Repeat</keyword>
<dbReference type="PANTHER" id="PTHR11977">
    <property type="entry name" value="VILLIN"/>
    <property type="match status" value="1"/>
</dbReference>
<dbReference type="GO" id="GO:0008154">
    <property type="term" value="P:actin polymerization or depolymerization"/>
    <property type="evidence" value="ECO:0007669"/>
    <property type="project" value="TreeGrafter"/>
</dbReference>
<evidence type="ECO:0000313" key="5">
    <source>
        <dbReference type="WBParaSite" id="TCNE_0000615101-mRNA-1"/>
    </source>
</evidence>
<dbReference type="GO" id="GO:0005737">
    <property type="term" value="C:cytoplasm"/>
    <property type="evidence" value="ECO:0007669"/>
    <property type="project" value="TreeGrafter"/>
</dbReference>
<accession>A0A183UCD1</accession>
<evidence type="ECO:0000256" key="1">
    <source>
        <dbReference type="ARBA" id="ARBA00022737"/>
    </source>
</evidence>
<proteinExistence type="predicted"/>
<reference evidence="5" key="1">
    <citation type="submission" date="2016-06" db="UniProtKB">
        <authorList>
            <consortium name="WormBaseParasite"/>
        </authorList>
    </citation>
    <scope>IDENTIFICATION</scope>
</reference>
<dbReference type="GO" id="GO:0051015">
    <property type="term" value="F:actin filament binding"/>
    <property type="evidence" value="ECO:0007669"/>
    <property type="project" value="InterPro"/>
</dbReference>
<dbReference type="Pfam" id="PF00626">
    <property type="entry name" value="Gelsolin"/>
    <property type="match status" value="1"/>
</dbReference>
<sequence length="123" mass="14422">MQPLDCDSSTVDRYQKVDKKFARDEGASRSDDLKMKLTTVPANEYGVFYEGDSYLLLRTFGTRALSWNIHMWIGKDSSADEQCTCVYKSIELDELLNWKAIQYRETQNHESKQFLSYFKRGIR</sequence>
<gene>
    <name evidence="3" type="ORF">TCNE_LOCUS6151</name>
</gene>